<reference evidence="4 5" key="1">
    <citation type="submission" date="2018-04" db="EMBL/GenBank/DDBJ databases">
        <title>WGS assembly of Panicum hallii var. hallii HAL2.</title>
        <authorList>
            <person name="Lovell J."/>
            <person name="Jenkins J."/>
            <person name="Lowry D."/>
            <person name="Mamidi S."/>
            <person name="Sreedasyam A."/>
            <person name="Weng X."/>
            <person name="Barry K."/>
            <person name="Bonette J."/>
            <person name="Campitelli B."/>
            <person name="Daum C."/>
            <person name="Gordon S."/>
            <person name="Gould B."/>
            <person name="Lipzen A."/>
            <person name="MacQueen A."/>
            <person name="Palacio-Mejia J."/>
            <person name="Plott C."/>
            <person name="Shakirov E."/>
            <person name="Shu S."/>
            <person name="Yoshinaga Y."/>
            <person name="Zane M."/>
            <person name="Rokhsar D."/>
            <person name="Grimwood J."/>
            <person name="Schmutz J."/>
            <person name="Juenger T."/>
        </authorList>
    </citation>
    <scope>NUCLEOTIDE SEQUENCE [LARGE SCALE GENOMIC DNA]</scope>
    <source>
        <strain evidence="5">cv. HAL2</strain>
    </source>
</reference>
<evidence type="ECO:0000313" key="4">
    <source>
        <dbReference type="EMBL" id="PUZ48160.1"/>
    </source>
</evidence>
<dbReference type="PROSITE" id="PS50004">
    <property type="entry name" value="C2"/>
    <property type="match status" value="1"/>
</dbReference>
<dbReference type="Proteomes" id="UP000244336">
    <property type="component" value="Chromosome 7"/>
</dbReference>
<dbReference type="OrthoDB" id="419768at2759"/>
<protein>
    <recommendedName>
        <fullName evidence="3">C2 domain-containing protein</fullName>
    </recommendedName>
</protein>
<gene>
    <name evidence="4" type="ORF">GQ55_7G223100</name>
</gene>
<dbReference type="AlphaFoldDB" id="A0A2T7CXT9"/>
<keyword evidence="5" id="KW-1185">Reference proteome</keyword>
<dbReference type="InterPro" id="IPR000008">
    <property type="entry name" value="C2_dom"/>
</dbReference>
<evidence type="ECO:0000313" key="5">
    <source>
        <dbReference type="Proteomes" id="UP000244336"/>
    </source>
</evidence>
<dbReference type="Gramene" id="PUZ48160">
    <property type="protein sequence ID" value="PUZ48160"/>
    <property type="gene ID" value="GQ55_7G223100"/>
</dbReference>
<dbReference type="SMART" id="SM00239">
    <property type="entry name" value="C2"/>
    <property type="match status" value="1"/>
</dbReference>
<accession>A0A2T7CXT9</accession>
<dbReference type="InterPro" id="IPR035892">
    <property type="entry name" value="C2_domain_sf"/>
</dbReference>
<proteinExistence type="predicted"/>
<keyword evidence="1" id="KW-0479">Metal-binding</keyword>
<dbReference type="SUPFAM" id="SSF49562">
    <property type="entry name" value="C2 domain (Calcium/lipid-binding domain, CaLB)"/>
    <property type="match status" value="1"/>
</dbReference>
<sequence length="96" mass="10333">MAQGTLEVLLVGAKGLENTDYLSNMDPYAVLKCRSQEQKSSVASGKGSDPEWNETFVFTVSDSTTELFIKLLDSDGGTDDDFVGEATFEDALGSKL</sequence>
<keyword evidence="2" id="KW-0106">Calcium</keyword>
<dbReference type="Pfam" id="PF00168">
    <property type="entry name" value="C2"/>
    <property type="match status" value="1"/>
</dbReference>
<dbReference type="GO" id="GO:0046872">
    <property type="term" value="F:metal ion binding"/>
    <property type="evidence" value="ECO:0007669"/>
    <property type="project" value="UniProtKB-KW"/>
</dbReference>
<feature type="domain" description="C2" evidence="3">
    <location>
        <begin position="1"/>
        <end position="96"/>
    </location>
</feature>
<dbReference type="PANTHER" id="PTHR46502">
    <property type="entry name" value="C2 DOMAIN-CONTAINING"/>
    <property type="match status" value="1"/>
</dbReference>
<dbReference type="PANTHER" id="PTHR46502:SF2">
    <property type="entry name" value="16 KDA PHLOEM PROTEIN 2"/>
    <property type="match status" value="1"/>
</dbReference>
<evidence type="ECO:0000259" key="3">
    <source>
        <dbReference type="PROSITE" id="PS50004"/>
    </source>
</evidence>
<organism evidence="4 5">
    <name type="scientific">Panicum hallii var. hallii</name>
    <dbReference type="NCBI Taxonomy" id="1504633"/>
    <lineage>
        <taxon>Eukaryota</taxon>
        <taxon>Viridiplantae</taxon>
        <taxon>Streptophyta</taxon>
        <taxon>Embryophyta</taxon>
        <taxon>Tracheophyta</taxon>
        <taxon>Spermatophyta</taxon>
        <taxon>Magnoliopsida</taxon>
        <taxon>Liliopsida</taxon>
        <taxon>Poales</taxon>
        <taxon>Poaceae</taxon>
        <taxon>PACMAD clade</taxon>
        <taxon>Panicoideae</taxon>
        <taxon>Panicodae</taxon>
        <taxon>Paniceae</taxon>
        <taxon>Panicinae</taxon>
        <taxon>Panicum</taxon>
        <taxon>Panicum sect. Panicum</taxon>
    </lineage>
</organism>
<dbReference type="Gene3D" id="2.60.40.150">
    <property type="entry name" value="C2 domain"/>
    <property type="match status" value="1"/>
</dbReference>
<evidence type="ECO:0000256" key="1">
    <source>
        <dbReference type="ARBA" id="ARBA00022723"/>
    </source>
</evidence>
<evidence type="ECO:0000256" key="2">
    <source>
        <dbReference type="ARBA" id="ARBA00022837"/>
    </source>
</evidence>
<name>A0A2T7CXT9_9POAL</name>
<dbReference type="EMBL" id="CM009755">
    <property type="protein sequence ID" value="PUZ48160.1"/>
    <property type="molecule type" value="Genomic_DNA"/>
</dbReference>